<sequence length="199" mass="22821">MTTTVLDLIRHGEPQGGPMFRGRKDDPLSEDGWNQMHAAITSQDQWHAIVTSPLLRCREFAGQLSERLGLPIHVEQELQEIRFGEWEGLTSEQVHDRYGEHLSRFWQDPVHFTPPGGEPMAQFHERVARAFRRWQEQLAGQRVLVVCHGGVIRMILADVLGIPLERSFAGFAVPYACRSRIQVDQSEFRVFRSLISHCP</sequence>
<keyword evidence="3" id="KW-0378">Hydrolase</keyword>
<evidence type="ECO:0000256" key="1">
    <source>
        <dbReference type="PIRSR" id="PIRSR613078-1"/>
    </source>
</evidence>
<reference evidence="3 4" key="1">
    <citation type="submission" date="2020-08" db="EMBL/GenBank/DDBJ databases">
        <title>Genomic Encyclopedia of Type Strains, Phase IV (KMG-IV): sequencing the most valuable type-strain genomes for metagenomic binning, comparative biology and taxonomic classification.</title>
        <authorList>
            <person name="Goeker M."/>
        </authorList>
    </citation>
    <scope>NUCLEOTIDE SEQUENCE [LARGE SCALE GENOMIC DNA]</scope>
    <source>
        <strain evidence="3 4">DSM 22359</strain>
    </source>
</reference>
<dbReference type="Proteomes" id="UP000591735">
    <property type="component" value="Unassembled WGS sequence"/>
</dbReference>
<protein>
    <submittedName>
        <fullName evidence="3">Alpha-ribazole phosphatase</fullName>
        <ecNumber evidence="3">3.1.3.73</ecNumber>
    </submittedName>
</protein>
<evidence type="ECO:0000313" key="4">
    <source>
        <dbReference type="Proteomes" id="UP000591735"/>
    </source>
</evidence>
<feature type="active site" description="Tele-phosphohistidine intermediate" evidence="1">
    <location>
        <position position="11"/>
    </location>
</feature>
<evidence type="ECO:0000256" key="2">
    <source>
        <dbReference type="PIRSR" id="PIRSR613078-2"/>
    </source>
</evidence>
<dbReference type="CDD" id="cd07067">
    <property type="entry name" value="HP_PGM_like"/>
    <property type="match status" value="1"/>
</dbReference>
<comment type="caution">
    <text evidence="3">The sequence shown here is derived from an EMBL/GenBank/DDBJ whole genome shotgun (WGS) entry which is preliminary data.</text>
</comment>
<dbReference type="Pfam" id="PF00300">
    <property type="entry name" value="His_Phos_1"/>
    <property type="match status" value="1"/>
</dbReference>
<dbReference type="InterPro" id="IPR029033">
    <property type="entry name" value="His_PPase_superfam"/>
</dbReference>
<dbReference type="SUPFAM" id="SSF53254">
    <property type="entry name" value="Phosphoglycerate mutase-like"/>
    <property type="match status" value="1"/>
</dbReference>
<name>A0A840U5R8_9GAMM</name>
<dbReference type="RefSeq" id="WP_183701635.1">
    <property type="nucleotide sequence ID" value="NZ_JACHFE010000003.1"/>
</dbReference>
<gene>
    <name evidence="3" type="ORF">HNR38_001540</name>
</gene>
<dbReference type="AlphaFoldDB" id="A0A840U5R8"/>
<dbReference type="SMART" id="SM00855">
    <property type="entry name" value="PGAM"/>
    <property type="match status" value="1"/>
</dbReference>
<evidence type="ECO:0000313" key="3">
    <source>
        <dbReference type="EMBL" id="MBB5321054.1"/>
    </source>
</evidence>
<keyword evidence="4" id="KW-1185">Reference proteome</keyword>
<feature type="active site" description="Proton donor/acceptor" evidence="1">
    <location>
        <position position="80"/>
    </location>
</feature>
<feature type="binding site" evidence="2">
    <location>
        <position position="56"/>
    </location>
    <ligand>
        <name>substrate</name>
    </ligand>
</feature>
<dbReference type="PANTHER" id="PTHR48100:SF1">
    <property type="entry name" value="HISTIDINE PHOSPHATASE FAMILY PROTEIN-RELATED"/>
    <property type="match status" value="1"/>
</dbReference>
<accession>A0A840U5R8</accession>
<dbReference type="PANTHER" id="PTHR48100">
    <property type="entry name" value="BROAD-SPECIFICITY PHOSPHATASE YOR283W-RELATED"/>
    <property type="match status" value="1"/>
</dbReference>
<dbReference type="GO" id="GO:0005737">
    <property type="term" value="C:cytoplasm"/>
    <property type="evidence" value="ECO:0007669"/>
    <property type="project" value="TreeGrafter"/>
</dbReference>
<dbReference type="EMBL" id="JACHFE010000003">
    <property type="protein sequence ID" value="MBB5321054.1"/>
    <property type="molecule type" value="Genomic_DNA"/>
</dbReference>
<organism evidence="3 4">
    <name type="scientific">Marinobacter oulmenensis</name>
    <dbReference type="NCBI Taxonomy" id="643747"/>
    <lineage>
        <taxon>Bacteria</taxon>
        <taxon>Pseudomonadati</taxon>
        <taxon>Pseudomonadota</taxon>
        <taxon>Gammaproteobacteria</taxon>
        <taxon>Pseudomonadales</taxon>
        <taxon>Marinobacteraceae</taxon>
        <taxon>Marinobacter</taxon>
    </lineage>
</organism>
<dbReference type="InterPro" id="IPR013078">
    <property type="entry name" value="His_Pase_superF_clade-1"/>
</dbReference>
<dbReference type="InterPro" id="IPR050275">
    <property type="entry name" value="PGM_Phosphatase"/>
</dbReference>
<dbReference type="Gene3D" id="3.40.50.1240">
    <property type="entry name" value="Phosphoglycerate mutase-like"/>
    <property type="match status" value="1"/>
</dbReference>
<dbReference type="EC" id="3.1.3.73" evidence="3"/>
<dbReference type="GO" id="GO:0043755">
    <property type="term" value="F:alpha-ribazole phosphatase activity"/>
    <property type="evidence" value="ECO:0007669"/>
    <property type="project" value="UniProtKB-EC"/>
</dbReference>
<proteinExistence type="predicted"/>